<protein>
    <submittedName>
        <fullName evidence="3">ATP-grasp ribosomal peptide maturase</fullName>
    </submittedName>
</protein>
<feature type="domain" description="ATP-grasp" evidence="2">
    <location>
        <begin position="137"/>
        <end position="323"/>
    </location>
</feature>
<dbReference type="PROSITE" id="PS50975">
    <property type="entry name" value="ATP_GRASP"/>
    <property type="match status" value="1"/>
</dbReference>
<proteinExistence type="predicted"/>
<dbReference type="PANTHER" id="PTHR21621">
    <property type="entry name" value="RIBOSOMAL PROTEIN S6 MODIFICATION PROTEIN"/>
    <property type="match status" value="1"/>
</dbReference>
<dbReference type="SUPFAM" id="SSF56059">
    <property type="entry name" value="Glutathione synthetase ATP-binding domain-like"/>
    <property type="match status" value="1"/>
</dbReference>
<evidence type="ECO:0000256" key="1">
    <source>
        <dbReference type="PROSITE-ProRule" id="PRU00409"/>
    </source>
</evidence>
<dbReference type="EMBL" id="QUNO01000010">
    <property type="protein sequence ID" value="REH42688.1"/>
    <property type="molecule type" value="Genomic_DNA"/>
</dbReference>
<dbReference type="InterPro" id="IPR048936">
    <property type="entry name" value="MvdD-like_ATPgrasp"/>
</dbReference>
<dbReference type="InterPro" id="IPR026449">
    <property type="entry name" value="GRASP_SAV_5884"/>
</dbReference>
<reference evidence="3 4" key="1">
    <citation type="submission" date="2018-08" db="EMBL/GenBank/DDBJ databases">
        <title>Genomic Encyclopedia of Archaeal and Bacterial Type Strains, Phase II (KMG-II): from individual species to whole genera.</title>
        <authorList>
            <person name="Goeker M."/>
        </authorList>
    </citation>
    <scope>NUCLEOTIDE SEQUENCE [LARGE SCALE GENOMIC DNA]</scope>
    <source>
        <strain evidence="3 4">DSM 45791</strain>
    </source>
</reference>
<dbReference type="GO" id="GO:0046872">
    <property type="term" value="F:metal ion binding"/>
    <property type="evidence" value="ECO:0007669"/>
    <property type="project" value="InterPro"/>
</dbReference>
<dbReference type="AlphaFoldDB" id="A0A3E0HCW3"/>
<dbReference type="GO" id="GO:0005524">
    <property type="term" value="F:ATP binding"/>
    <property type="evidence" value="ECO:0007669"/>
    <property type="project" value="UniProtKB-UniRule"/>
</dbReference>
<dbReference type="NCBIfam" id="TIGR04187">
    <property type="entry name" value="GRASP_SAV_5884"/>
    <property type="match status" value="1"/>
</dbReference>
<keyword evidence="1" id="KW-0067">ATP-binding</keyword>
<dbReference type="GO" id="GO:0005737">
    <property type="term" value="C:cytoplasm"/>
    <property type="evidence" value="ECO:0007669"/>
    <property type="project" value="TreeGrafter"/>
</dbReference>
<accession>A0A3E0HCW3</accession>
<dbReference type="GO" id="GO:0009432">
    <property type="term" value="P:SOS response"/>
    <property type="evidence" value="ECO:0007669"/>
    <property type="project" value="TreeGrafter"/>
</dbReference>
<dbReference type="Proteomes" id="UP000256269">
    <property type="component" value="Unassembled WGS sequence"/>
</dbReference>
<sequence>MAAPDLQPQRDTVVVLTRENDLTADMVVEELHSRSVPVFRFDTRDFPLSLTLNAQFADGWRGTLDSPSGSVKLESIRSIYFRRPTGFSFPDAMTDAERRFAGSEARRGIGGLLISLPCLWLNHPARVANAEYKPYQLAAAARYGLDVPATMLTNDPTAEGEARELLGSLLVYKPLASASVVDGDRLSMVYATEVSPDFIADGRIALTVHQFQERLPKARDVRATVVGEHVYAANLYSDSPKGQLDWRADYSSIRYERTQLPAEVERRLLALTRCLELRFCAADFVVTPDGRYYFVDLNPNGEWGWIEQETGLPIAAAVAELLAEGQE</sequence>
<keyword evidence="1" id="KW-0547">Nucleotide-binding</keyword>
<organism evidence="3 4">
    <name type="scientific">Kutzneria buriramensis</name>
    <dbReference type="NCBI Taxonomy" id="1045776"/>
    <lineage>
        <taxon>Bacteria</taxon>
        <taxon>Bacillati</taxon>
        <taxon>Actinomycetota</taxon>
        <taxon>Actinomycetes</taxon>
        <taxon>Pseudonocardiales</taxon>
        <taxon>Pseudonocardiaceae</taxon>
        <taxon>Kutzneria</taxon>
    </lineage>
</organism>
<keyword evidence="4" id="KW-1185">Reference proteome</keyword>
<dbReference type="Gene3D" id="3.30.470.20">
    <property type="entry name" value="ATP-grasp fold, B domain"/>
    <property type="match status" value="1"/>
</dbReference>
<dbReference type="GO" id="GO:0018169">
    <property type="term" value="F:ribosomal S6-glutamic acid ligase activity"/>
    <property type="evidence" value="ECO:0007669"/>
    <property type="project" value="TreeGrafter"/>
</dbReference>
<gene>
    <name evidence="3" type="ORF">BCF44_110185</name>
</gene>
<evidence type="ECO:0000313" key="4">
    <source>
        <dbReference type="Proteomes" id="UP000256269"/>
    </source>
</evidence>
<name>A0A3E0HCW3_9PSEU</name>
<evidence type="ECO:0000313" key="3">
    <source>
        <dbReference type="EMBL" id="REH42688.1"/>
    </source>
</evidence>
<evidence type="ECO:0000259" key="2">
    <source>
        <dbReference type="PROSITE" id="PS50975"/>
    </source>
</evidence>
<dbReference type="InterPro" id="IPR011761">
    <property type="entry name" value="ATP-grasp"/>
</dbReference>
<comment type="caution">
    <text evidence="3">The sequence shown here is derived from an EMBL/GenBank/DDBJ whole genome shotgun (WGS) entry which is preliminary data.</text>
</comment>
<dbReference type="PANTHER" id="PTHR21621:SF0">
    <property type="entry name" value="BETA-CITRYLGLUTAMATE SYNTHASE B-RELATED"/>
    <property type="match status" value="1"/>
</dbReference>
<dbReference type="Pfam" id="PF21068">
    <property type="entry name" value="ATPgraspMvdD"/>
    <property type="match status" value="1"/>
</dbReference>